<feature type="domain" description="C2H2-type" evidence="7">
    <location>
        <begin position="266"/>
        <end position="294"/>
    </location>
</feature>
<dbReference type="Proteomes" id="UP001497472">
    <property type="component" value="Unassembled WGS sequence"/>
</dbReference>
<feature type="domain" description="ZAD" evidence="8">
    <location>
        <begin position="32"/>
        <end position="105"/>
    </location>
</feature>
<dbReference type="SMART" id="SM00355">
    <property type="entry name" value="ZnF_C2H2"/>
    <property type="match status" value="5"/>
</dbReference>
<keyword evidence="4 6" id="KW-0862">Zinc</keyword>
<gene>
    <name evidence="9" type="ORF">LNINA_LOCUS6765</name>
</gene>
<dbReference type="PROSITE" id="PS51915">
    <property type="entry name" value="ZAD"/>
    <property type="match status" value="1"/>
</dbReference>
<feature type="binding site" evidence="6">
    <location>
        <position position="34"/>
    </location>
    <ligand>
        <name>Zn(2+)</name>
        <dbReference type="ChEBI" id="CHEBI:29105"/>
    </ligand>
</feature>
<dbReference type="PANTHER" id="PTHR24379">
    <property type="entry name" value="KRAB AND ZINC FINGER DOMAIN-CONTAINING"/>
    <property type="match status" value="1"/>
</dbReference>
<keyword evidence="3 5" id="KW-0863">Zinc-finger</keyword>
<dbReference type="Gene3D" id="3.40.1800.20">
    <property type="match status" value="1"/>
</dbReference>
<feature type="domain" description="C2H2-type" evidence="7">
    <location>
        <begin position="181"/>
        <end position="208"/>
    </location>
</feature>
<dbReference type="InterPro" id="IPR012934">
    <property type="entry name" value="Znf_AD"/>
</dbReference>
<dbReference type="EMBL" id="CAVLEF010000009">
    <property type="protein sequence ID" value="CAK1547280.1"/>
    <property type="molecule type" value="Genomic_DNA"/>
</dbReference>
<evidence type="ECO:0000313" key="9">
    <source>
        <dbReference type="EMBL" id="CAK1547280.1"/>
    </source>
</evidence>
<dbReference type="InterPro" id="IPR013087">
    <property type="entry name" value="Znf_C2H2_type"/>
</dbReference>
<dbReference type="SUPFAM" id="SSF57667">
    <property type="entry name" value="beta-beta-alpha zinc fingers"/>
    <property type="match status" value="3"/>
</dbReference>
<feature type="domain" description="C2H2-type" evidence="7">
    <location>
        <begin position="237"/>
        <end position="265"/>
    </location>
</feature>
<evidence type="ECO:0000259" key="8">
    <source>
        <dbReference type="PROSITE" id="PS51915"/>
    </source>
</evidence>
<keyword evidence="2" id="KW-0677">Repeat</keyword>
<dbReference type="PROSITE" id="PS50157">
    <property type="entry name" value="ZINC_FINGER_C2H2_2"/>
    <property type="match status" value="5"/>
</dbReference>
<organism evidence="9 10">
    <name type="scientific">Leptosia nina</name>
    <dbReference type="NCBI Taxonomy" id="320188"/>
    <lineage>
        <taxon>Eukaryota</taxon>
        <taxon>Metazoa</taxon>
        <taxon>Ecdysozoa</taxon>
        <taxon>Arthropoda</taxon>
        <taxon>Hexapoda</taxon>
        <taxon>Insecta</taxon>
        <taxon>Pterygota</taxon>
        <taxon>Neoptera</taxon>
        <taxon>Endopterygota</taxon>
        <taxon>Lepidoptera</taxon>
        <taxon>Glossata</taxon>
        <taxon>Ditrysia</taxon>
        <taxon>Papilionoidea</taxon>
        <taxon>Pieridae</taxon>
        <taxon>Pierinae</taxon>
        <taxon>Leptosia</taxon>
    </lineage>
</organism>
<dbReference type="Gene3D" id="3.30.160.60">
    <property type="entry name" value="Classic Zinc Finger"/>
    <property type="match status" value="3"/>
</dbReference>
<name>A0AAV1JGV4_9NEOP</name>
<dbReference type="InterPro" id="IPR036236">
    <property type="entry name" value="Znf_C2H2_sf"/>
</dbReference>
<dbReference type="Pfam" id="PF00096">
    <property type="entry name" value="zf-C2H2"/>
    <property type="match status" value="3"/>
</dbReference>
<feature type="binding site" evidence="6">
    <location>
        <position position="81"/>
    </location>
    <ligand>
        <name>Zn(2+)</name>
        <dbReference type="ChEBI" id="CHEBI:29105"/>
    </ligand>
</feature>
<evidence type="ECO:0000313" key="10">
    <source>
        <dbReference type="Proteomes" id="UP001497472"/>
    </source>
</evidence>
<evidence type="ECO:0000256" key="1">
    <source>
        <dbReference type="ARBA" id="ARBA00022723"/>
    </source>
</evidence>
<evidence type="ECO:0000256" key="6">
    <source>
        <dbReference type="PROSITE-ProRule" id="PRU01263"/>
    </source>
</evidence>
<dbReference type="SMART" id="SM00868">
    <property type="entry name" value="zf-AD"/>
    <property type="match status" value="1"/>
</dbReference>
<evidence type="ECO:0000256" key="3">
    <source>
        <dbReference type="ARBA" id="ARBA00022771"/>
    </source>
</evidence>
<evidence type="ECO:0000259" key="7">
    <source>
        <dbReference type="PROSITE" id="PS50157"/>
    </source>
</evidence>
<feature type="domain" description="C2H2-type" evidence="7">
    <location>
        <begin position="209"/>
        <end position="236"/>
    </location>
</feature>
<feature type="binding site" evidence="6">
    <location>
        <position position="37"/>
    </location>
    <ligand>
        <name>Zn(2+)</name>
        <dbReference type="ChEBI" id="CHEBI:29105"/>
    </ligand>
</feature>
<dbReference type="PROSITE" id="PS00028">
    <property type="entry name" value="ZINC_FINGER_C2H2_1"/>
    <property type="match status" value="2"/>
</dbReference>
<evidence type="ECO:0000256" key="4">
    <source>
        <dbReference type="ARBA" id="ARBA00022833"/>
    </source>
</evidence>
<dbReference type="AlphaFoldDB" id="A0AAV1JGV4"/>
<reference evidence="9 10" key="1">
    <citation type="submission" date="2023-11" db="EMBL/GenBank/DDBJ databases">
        <authorList>
            <person name="Okamura Y."/>
        </authorList>
    </citation>
    <scope>NUCLEOTIDE SEQUENCE [LARGE SCALE GENOMIC DNA]</scope>
</reference>
<accession>A0AAV1JGV4</accession>
<dbReference type="Pfam" id="PF07776">
    <property type="entry name" value="zf-AD"/>
    <property type="match status" value="1"/>
</dbReference>
<dbReference type="GO" id="GO:0005634">
    <property type="term" value="C:nucleus"/>
    <property type="evidence" value="ECO:0007669"/>
    <property type="project" value="InterPro"/>
</dbReference>
<dbReference type="SUPFAM" id="SSF57716">
    <property type="entry name" value="Glucocorticoid receptor-like (DNA-binding domain)"/>
    <property type="match status" value="1"/>
</dbReference>
<protein>
    <submittedName>
        <fullName evidence="9">Uncharacterized protein</fullName>
    </submittedName>
</protein>
<dbReference type="GO" id="GO:0008270">
    <property type="term" value="F:zinc ion binding"/>
    <property type="evidence" value="ECO:0007669"/>
    <property type="project" value="UniProtKB-UniRule"/>
</dbReference>
<keyword evidence="1 6" id="KW-0479">Metal-binding</keyword>
<feature type="binding site" evidence="6">
    <location>
        <position position="78"/>
    </location>
    <ligand>
        <name>Zn(2+)</name>
        <dbReference type="ChEBI" id="CHEBI:29105"/>
    </ligand>
</feature>
<evidence type="ECO:0000256" key="5">
    <source>
        <dbReference type="PROSITE-ProRule" id="PRU00042"/>
    </source>
</evidence>
<evidence type="ECO:0000256" key="2">
    <source>
        <dbReference type="ARBA" id="ARBA00022737"/>
    </source>
</evidence>
<dbReference type="GO" id="GO:0006355">
    <property type="term" value="P:regulation of DNA-templated transcription"/>
    <property type="evidence" value="ECO:0007669"/>
    <property type="project" value="UniProtKB-ARBA"/>
</dbReference>
<keyword evidence="10" id="KW-1185">Reference proteome</keyword>
<comment type="caution">
    <text evidence="9">The sequence shown here is derived from an EMBL/GenBank/DDBJ whole genome shotgun (WGS) entry which is preliminary data.</text>
</comment>
<proteinExistence type="predicted"/>
<sequence>MSAVIFLKSVLFATAMRQKKKRITQSKSQNTEKCRICNKNTGEIKIFDKKNHINIQEEINKISGVIINIYDKYSKYICPSCLELLQRCIIFREMCQANNKHSLKDVLVKKEYVCPVQEKGKQPIEKVNCYDIPSPNYSDDNLDNWVCSKCNKDFLDQALLNIHDCTSLNSEPLKLERNSIFLCDICGKTAKSKASLLVHMTTHENIFPFKCDACPYKGRTMDLLRVHRRTHLTDKPYKCPQCPKTTTTASNLSRHINRIHTKTRPHKCTYCEKAFPSKTCVNKHIEEIHLRQATVECEICNKKFNTKKILQRHRRKIHKIKDVRHGRLPAYLQCQTEVTREPYNTT</sequence>
<feature type="domain" description="C2H2-type" evidence="7">
    <location>
        <begin position="295"/>
        <end position="318"/>
    </location>
</feature>
<dbReference type="FunFam" id="3.30.160.60:FF:002343">
    <property type="entry name" value="Zinc finger protein 33A"/>
    <property type="match status" value="1"/>
</dbReference>
<dbReference type="PANTHER" id="PTHR24379:SF121">
    <property type="entry name" value="C2H2-TYPE DOMAIN-CONTAINING PROTEIN"/>
    <property type="match status" value="1"/>
</dbReference>